<name>A0A1H5CHL9_9BRAD</name>
<reference evidence="1 2" key="1">
    <citation type="submission" date="2016-10" db="EMBL/GenBank/DDBJ databases">
        <authorList>
            <person name="de Groot N.N."/>
        </authorList>
    </citation>
    <scope>NUCLEOTIDE SEQUENCE [LARGE SCALE GENOMIC DNA]</scope>
    <source>
        <strain evidence="1 2">MT12</strain>
    </source>
</reference>
<dbReference type="EMBL" id="FNTH01000001">
    <property type="protein sequence ID" value="SED65924.1"/>
    <property type="molecule type" value="Genomic_DNA"/>
</dbReference>
<organism evidence="1 2">
    <name type="scientific">Bradyrhizobium erythrophlei</name>
    <dbReference type="NCBI Taxonomy" id="1437360"/>
    <lineage>
        <taxon>Bacteria</taxon>
        <taxon>Pseudomonadati</taxon>
        <taxon>Pseudomonadota</taxon>
        <taxon>Alphaproteobacteria</taxon>
        <taxon>Hyphomicrobiales</taxon>
        <taxon>Nitrobacteraceae</taxon>
        <taxon>Bradyrhizobium</taxon>
    </lineage>
</organism>
<dbReference type="RefSeq" id="WP_092121399.1">
    <property type="nucleotide sequence ID" value="NZ_FNTH01000001.1"/>
</dbReference>
<proteinExistence type="predicted"/>
<dbReference type="OrthoDB" id="6006919at2"/>
<protein>
    <submittedName>
        <fullName evidence="1">Uncharacterized protein</fullName>
    </submittedName>
</protein>
<accession>A0A1H5CHL9</accession>
<gene>
    <name evidence="1" type="ORF">SAMN05444164_5380</name>
</gene>
<sequence length="167" mass="19017">MNRKEAIRLSDQLIIANEAMMKARTAIAELGKEEQLEFDGPLFELLVELQWQVMVPLYEKFPDLLPSALLEELPVPAPTTDVAWSDVKLPRGATTAALDDFLMSLLEPYWQKVALVLGKGIVRSEELGFPFTYRMMAARLRYLWDTGRIEAEGHLRSPTQSQVRLQD</sequence>
<evidence type="ECO:0000313" key="2">
    <source>
        <dbReference type="Proteomes" id="UP000198992"/>
    </source>
</evidence>
<dbReference type="Proteomes" id="UP000198992">
    <property type="component" value="Unassembled WGS sequence"/>
</dbReference>
<evidence type="ECO:0000313" key="1">
    <source>
        <dbReference type="EMBL" id="SED65924.1"/>
    </source>
</evidence>
<dbReference type="AlphaFoldDB" id="A0A1H5CHL9"/>